<evidence type="ECO:0000256" key="1">
    <source>
        <dbReference type="SAM" id="MobiDB-lite"/>
    </source>
</evidence>
<gene>
    <name evidence="3" type="ORF">AB5S05_05885</name>
</gene>
<dbReference type="PANTHER" id="PTHR43841:SF1">
    <property type="entry name" value="3-HYDROXYACYL-THIOESTER DEHYDRATASE X"/>
    <property type="match status" value="1"/>
</dbReference>
<comment type="caution">
    <text evidence="3">The sequence shown here is derived from an EMBL/GenBank/DDBJ whole genome shotgun (WGS) entry which is preliminary data.</text>
</comment>
<dbReference type="PRINTS" id="PR01483">
    <property type="entry name" value="FASYNTHASE"/>
</dbReference>
<proteinExistence type="predicted"/>
<dbReference type="RefSeq" id="WP_369286560.1">
    <property type="nucleotide sequence ID" value="NZ_JBFTEG010000003.1"/>
</dbReference>
<organism evidence="3 4">
    <name type="scientific">Pseudomonas zhanjiangensis</name>
    <dbReference type="NCBI Taxonomy" id="3239015"/>
    <lineage>
        <taxon>Bacteria</taxon>
        <taxon>Pseudomonadati</taxon>
        <taxon>Pseudomonadota</taxon>
        <taxon>Gammaproteobacteria</taxon>
        <taxon>Pseudomonadales</taxon>
        <taxon>Pseudomonadaceae</taxon>
        <taxon>Pseudomonas</taxon>
    </lineage>
</organism>
<protein>
    <submittedName>
        <fullName evidence="3">MaoC family dehydratase</fullName>
    </submittedName>
</protein>
<dbReference type="InterPro" id="IPR029069">
    <property type="entry name" value="HotDog_dom_sf"/>
</dbReference>
<dbReference type="InterPro" id="IPR003965">
    <property type="entry name" value="Fatty_acid_synthase"/>
</dbReference>
<keyword evidence="4" id="KW-1185">Reference proteome</keyword>
<evidence type="ECO:0000313" key="4">
    <source>
        <dbReference type="Proteomes" id="UP001560296"/>
    </source>
</evidence>
<feature type="region of interest" description="Disordered" evidence="1">
    <location>
        <begin position="154"/>
        <end position="178"/>
    </location>
</feature>
<evidence type="ECO:0000313" key="3">
    <source>
        <dbReference type="EMBL" id="MEX6501588.1"/>
    </source>
</evidence>
<feature type="domain" description="MaoC-like" evidence="2">
    <location>
        <begin position="177"/>
        <end position="265"/>
    </location>
</feature>
<dbReference type="SUPFAM" id="SSF54637">
    <property type="entry name" value="Thioesterase/thiol ester dehydrase-isomerase"/>
    <property type="match status" value="2"/>
</dbReference>
<dbReference type="Gene3D" id="3.10.129.10">
    <property type="entry name" value="Hotdog Thioesterase"/>
    <property type="match status" value="1"/>
</dbReference>
<dbReference type="EMBL" id="JBFTEG010000003">
    <property type="protein sequence ID" value="MEX6501588.1"/>
    <property type="molecule type" value="Genomic_DNA"/>
</dbReference>
<accession>A0ABV3YS36</accession>
<evidence type="ECO:0000259" key="2">
    <source>
        <dbReference type="Pfam" id="PF01575"/>
    </source>
</evidence>
<dbReference type="Pfam" id="PF01575">
    <property type="entry name" value="MaoC_dehydratas"/>
    <property type="match status" value="1"/>
</dbReference>
<name>A0ABV3YS36_9PSED</name>
<dbReference type="PANTHER" id="PTHR43841">
    <property type="entry name" value="3-HYDROXYACYL-THIOESTER DEHYDRATASE HTDX-RELATED"/>
    <property type="match status" value="1"/>
</dbReference>
<dbReference type="Proteomes" id="UP001560296">
    <property type="component" value="Unassembled WGS sequence"/>
</dbReference>
<reference evidence="3 4" key="1">
    <citation type="submission" date="2024-07" db="EMBL/GenBank/DDBJ databases">
        <authorList>
            <person name="Li M."/>
        </authorList>
    </citation>
    <scope>NUCLEOTIDE SEQUENCE [LARGE SCALE GENOMIC DNA]</scope>
    <source>
        <strain evidence="3 4">25A3E</strain>
    </source>
</reference>
<sequence length="293" mass="32287">MATDWHDLIAPPALPGLFARAAMRRQVTGKTLPSLGLRCTLSADADNLQRYRALCGFADGTRLPVTYPHVLAFALQMKLLTDRRFPFPLLGLVHLENRIRLLRPLGGLGPFTVSVHGDKLQAHPKGAQFSLITRLQDQLGLLWEGDSGILCRDIRLDGEPPESSQTESSQTESSPPDEFRLRELDRWTAPANIGRRYARLSGDYNPIHLSAASARLFGFPRAIAHGLWLKARSLAALESQLPPAGYAVEVRFHQPVRLPAELHLLASAAAPSGRLELLGEGQRLHMSGSWQPL</sequence>
<feature type="compositionally biased region" description="Low complexity" evidence="1">
    <location>
        <begin position="161"/>
        <end position="176"/>
    </location>
</feature>
<dbReference type="InterPro" id="IPR002539">
    <property type="entry name" value="MaoC-like_dom"/>
</dbReference>
<dbReference type="CDD" id="cd03441">
    <property type="entry name" value="R_hydratase_like"/>
    <property type="match status" value="1"/>
</dbReference>